<dbReference type="Proteomes" id="UP000823674">
    <property type="component" value="Chromosome A01"/>
</dbReference>
<accession>A0ABQ7NRN7</accession>
<name>A0ABQ7NRN7_BRACM</name>
<comment type="caution">
    <text evidence="1">The sequence shown here is derived from an EMBL/GenBank/DDBJ whole genome shotgun (WGS) entry which is preliminary data.</text>
</comment>
<sequence>SIGRLLAPTAHQQVRCSRWLLAPSLTFSSGDDVGFSPELSRFQFLLRFLGSLVPINFRCPQSIASSSLELLTRFFSVCGVSTARVISTASSLRRPVSGVSGGSAASSSGDDSPVVVSLAGHVSKCVRRLALFEPYGEIHWFGCGFKSSMVFPVDLDEISGLSSMDLSVGIVW</sequence>
<reference evidence="1 2" key="1">
    <citation type="submission" date="2021-03" db="EMBL/GenBank/DDBJ databases">
        <authorList>
            <person name="King G.J."/>
            <person name="Bancroft I."/>
            <person name="Baten A."/>
            <person name="Bloomfield J."/>
            <person name="Borpatragohain P."/>
            <person name="He Z."/>
            <person name="Irish N."/>
            <person name="Irwin J."/>
            <person name="Liu K."/>
            <person name="Mauleon R.P."/>
            <person name="Moore J."/>
            <person name="Morris R."/>
            <person name="Ostergaard L."/>
            <person name="Wang B."/>
            <person name="Wells R."/>
        </authorList>
    </citation>
    <scope>NUCLEOTIDE SEQUENCE [LARGE SCALE GENOMIC DNA]</scope>
    <source>
        <strain evidence="1">R-o-18</strain>
        <tissue evidence="1">Leaf</tissue>
    </source>
</reference>
<proteinExistence type="predicted"/>
<evidence type="ECO:0000313" key="1">
    <source>
        <dbReference type="EMBL" id="KAG5413484.1"/>
    </source>
</evidence>
<dbReference type="EMBL" id="JADBGQ010000001">
    <property type="protein sequence ID" value="KAG5413484.1"/>
    <property type="molecule type" value="Genomic_DNA"/>
</dbReference>
<gene>
    <name evidence="1" type="primary">A01g501670.1_BraROA</name>
    <name evidence="1" type="ORF">IGI04_001051</name>
</gene>
<organism evidence="1 2">
    <name type="scientific">Brassica rapa subsp. trilocularis</name>
    <dbReference type="NCBI Taxonomy" id="1813537"/>
    <lineage>
        <taxon>Eukaryota</taxon>
        <taxon>Viridiplantae</taxon>
        <taxon>Streptophyta</taxon>
        <taxon>Embryophyta</taxon>
        <taxon>Tracheophyta</taxon>
        <taxon>Spermatophyta</taxon>
        <taxon>Magnoliopsida</taxon>
        <taxon>eudicotyledons</taxon>
        <taxon>Gunneridae</taxon>
        <taxon>Pentapetalae</taxon>
        <taxon>rosids</taxon>
        <taxon>malvids</taxon>
        <taxon>Brassicales</taxon>
        <taxon>Brassicaceae</taxon>
        <taxon>Brassiceae</taxon>
        <taxon>Brassica</taxon>
    </lineage>
</organism>
<protein>
    <submittedName>
        <fullName evidence="1">Uncharacterized protein</fullName>
    </submittedName>
</protein>
<feature type="non-terminal residue" evidence="1">
    <location>
        <position position="1"/>
    </location>
</feature>
<evidence type="ECO:0000313" key="2">
    <source>
        <dbReference type="Proteomes" id="UP000823674"/>
    </source>
</evidence>
<keyword evidence="2" id="KW-1185">Reference proteome</keyword>